<evidence type="ECO:0000313" key="2">
    <source>
        <dbReference type="Proteomes" id="UP000250572"/>
    </source>
</evidence>
<keyword evidence="2" id="KW-1185">Reference proteome</keyword>
<sequence length="64" mass="7205">MCRPAPLRAALAVALITGSKQAMYTRKQNIMTSMPFVLRVNELGSGKMHTDEDFTHCNKTEYDD</sequence>
<protein>
    <submittedName>
        <fullName evidence="1">Uncharacterized protein</fullName>
    </submittedName>
</protein>
<comment type="caution">
    <text evidence="1">The sequence shown here is derived from an EMBL/GenBank/DDBJ whole genome shotgun (WGS) entry which is preliminary data.</text>
</comment>
<dbReference type="Proteomes" id="UP000250572">
    <property type="component" value="Unassembled WGS sequence"/>
</dbReference>
<organism evidence="1 2">
    <name type="scientific">Gambusia affinis</name>
    <name type="common">Western mosquitofish</name>
    <name type="synonym">Heterandria affinis</name>
    <dbReference type="NCBI Taxonomy" id="33528"/>
    <lineage>
        <taxon>Eukaryota</taxon>
        <taxon>Metazoa</taxon>
        <taxon>Chordata</taxon>
        <taxon>Craniata</taxon>
        <taxon>Vertebrata</taxon>
        <taxon>Euteleostomi</taxon>
        <taxon>Actinopterygii</taxon>
        <taxon>Neopterygii</taxon>
        <taxon>Teleostei</taxon>
        <taxon>Neoteleostei</taxon>
        <taxon>Acanthomorphata</taxon>
        <taxon>Ovalentaria</taxon>
        <taxon>Atherinomorphae</taxon>
        <taxon>Cyprinodontiformes</taxon>
        <taxon>Poeciliidae</taxon>
        <taxon>Poeciliinae</taxon>
        <taxon>Gambusia</taxon>
    </lineage>
</organism>
<accession>A0A315VG86</accession>
<gene>
    <name evidence="1" type="ORF">CCH79_00015420</name>
</gene>
<evidence type="ECO:0000313" key="1">
    <source>
        <dbReference type="EMBL" id="PWA22454.1"/>
    </source>
</evidence>
<reference evidence="1 2" key="1">
    <citation type="journal article" date="2018" name="G3 (Bethesda)">
        <title>A High-Quality Reference Genome for the Invasive Mosquitofish Gambusia affinis Using a Chicago Library.</title>
        <authorList>
            <person name="Hoffberg S.L."/>
            <person name="Troendle N.J."/>
            <person name="Glenn T.C."/>
            <person name="Mahmud O."/>
            <person name="Louha S."/>
            <person name="Chalopin D."/>
            <person name="Bennetzen J.L."/>
            <person name="Mauricio R."/>
        </authorList>
    </citation>
    <scope>NUCLEOTIDE SEQUENCE [LARGE SCALE GENOMIC DNA]</scope>
    <source>
        <strain evidence="1">NE01/NJP1002.9</strain>
        <tissue evidence="1">Muscle</tissue>
    </source>
</reference>
<name>A0A315VG86_GAMAF</name>
<proteinExistence type="predicted"/>
<dbReference type="AlphaFoldDB" id="A0A315VG86"/>
<dbReference type="EMBL" id="NHOQ01001719">
    <property type="protein sequence ID" value="PWA22454.1"/>
    <property type="molecule type" value="Genomic_DNA"/>
</dbReference>